<reference evidence="1 2" key="1">
    <citation type="submission" date="2019-07" db="EMBL/GenBank/DDBJ databases">
        <authorList>
            <person name="Jastrzebski P J."/>
            <person name="Paukszto L."/>
            <person name="Jastrzebski P J."/>
        </authorList>
    </citation>
    <scope>NUCLEOTIDE SEQUENCE [LARGE SCALE GENOMIC DNA]</scope>
    <source>
        <strain evidence="1 2">WMS-il1</strain>
    </source>
</reference>
<keyword evidence="2" id="KW-1185">Reference proteome</keyword>
<evidence type="ECO:0000313" key="1">
    <source>
        <dbReference type="EMBL" id="VUZ42711.1"/>
    </source>
</evidence>
<dbReference type="AlphaFoldDB" id="A0A564Y637"/>
<gene>
    <name evidence="1" type="ORF">WMSIL1_LOCUS3278</name>
</gene>
<dbReference type="Proteomes" id="UP000321570">
    <property type="component" value="Unassembled WGS sequence"/>
</dbReference>
<proteinExistence type="predicted"/>
<accession>A0A564Y637</accession>
<dbReference type="EMBL" id="CABIJS010000093">
    <property type="protein sequence ID" value="VUZ42711.1"/>
    <property type="molecule type" value="Genomic_DNA"/>
</dbReference>
<organism evidence="1 2">
    <name type="scientific">Hymenolepis diminuta</name>
    <name type="common">Rat tapeworm</name>
    <dbReference type="NCBI Taxonomy" id="6216"/>
    <lineage>
        <taxon>Eukaryota</taxon>
        <taxon>Metazoa</taxon>
        <taxon>Spiralia</taxon>
        <taxon>Lophotrochozoa</taxon>
        <taxon>Platyhelminthes</taxon>
        <taxon>Cestoda</taxon>
        <taxon>Eucestoda</taxon>
        <taxon>Cyclophyllidea</taxon>
        <taxon>Hymenolepididae</taxon>
        <taxon>Hymenolepis</taxon>
    </lineage>
</organism>
<sequence length="59" mass="6745">MVNLTRDSAFIDSDNTPMRPVLKVYAFMPQSAQFVAVSNLYVERKPSPPCPFPRGWHFS</sequence>
<name>A0A564Y637_HYMDI</name>
<protein>
    <submittedName>
        <fullName evidence="1">Uncharacterized protein</fullName>
    </submittedName>
</protein>
<evidence type="ECO:0000313" key="2">
    <source>
        <dbReference type="Proteomes" id="UP000321570"/>
    </source>
</evidence>